<accession>A0A6H5GPP3</accession>
<protein>
    <submittedName>
        <fullName evidence="1">Uncharacterized protein</fullName>
    </submittedName>
</protein>
<sequence length="65" mass="7077">MDSMMYMSMDVNIMGNEVPLPNIEETEVKPLPGKVSKVAAEGVRHTKDIVTSVYHKGQLATGADD</sequence>
<reference evidence="1 2" key="1">
    <citation type="submission" date="2020-02" db="EMBL/GenBank/DDBJ databases">
        <authorList>
            <person name="Ferguson B K."/>
        </authorList>
    </citation>
    <scope>NUCLEOTIDE SEQUENCE [LARGE SCALE GENOMIC DNA]</scope>
</reference>
<dbReference type="Proteomes" id="UP000479000">
    <property type="component" value="Unassembled WGS sequence"/>
</dbReference>
<dbReference type="AlphaFoldDB" id="A0A6H5GPP3"/>
<evidence type="ECO:0000313" key="2">
    <source>
        <dbReference type="Proteomes" id="UP000479000"/>
    </source>
</evidence>
<dbReference type="EMBL" id="CADCXU010016330">
    <property type="protein sequence ID" value="CAB0005373.1"/>
    <property type="molecule type" value="Genomic_DNA"/>
</dbReference>
<organism evidence="1 2">
    <name type="scientific">Nesidiocoris tenuis</name>
    <dbReference type="NCBI Taxonomy" id="355587"/>
    <lineage>
        <taxon>Eukaryota</taxon>
        <taxon>Metazoa</taxon>
        <taxon>Ecdysozoa</taxon>
        <taxon>Arthropoda</taxon>
        <taxon>Hexapoda</taxon>
        <taxon>Insecta</taxon>
        <taxon>Pterygota</taxon>
        <taxon>Neoptera</taxon>
        <taxon>Paraneoptera</taxon>
        <taxon>Hemiptera</taxon>
        <taxon>Heteroptera</taxon>
        <taxon>Panheteroptera</taxon>
        <taxon>Cimicomorpha</taxon>
        <taxon>Miridae</taxon>
        <taxon>Dicyphina</taxon>
        <taxon>Nesidiocoris</taxon>
    </lineage>
</organism>
<name>A0A6H5GPP3_9HEMI</name>
<proteinExistence type="predicted"/>
<feature type="non-terminal residue" evidence="1">
    <location>
        <position position="65"/>
    </location>
</feature>
<evidence type="ECO:0000313" key="1">
    <source>
        <dbReference type="EMBL" id="CAB0005373.1"/>
    </source>
</evidence>
<gene>
    <name evidence="1" type="ORF">NTEN_LOCUS10850</name>
</gene>
<keyword evidence="2" id="KW-1185">Reference proteome</keyword>